<evidence type="ECO:0000313" key="25">
    <source>
        <dbReference type="Proteomes" id="UP000464507"/>
    </source>
</evidence>
<keyword evidence="12" id="KW-0131">Cell cycle</keyword>
<feature type="transmembrane region" description="Helical" evidence="23">
    <location>
        <begin position="226"/>
        <end position="244"/>
    </location>
</feature>
<dbReference type="GO" id="GO:0032153">
    <property type="term" value="C:cell division site"/>
    <property type="evidence" value="ECO:0007669"/>
    <property type="project" value="TreeGrafter"/>
</dbReference>
<keyword evidence="7 23" id="KW-0812">Transmembrane</keyword>
<dbReference type="GO" id="GO:0009252">
    <property type="term" value="P:peptidoglycan biosynthetic process"/>
    <property type="evidence" value="ECO:0007669"/>
    <property type="project" value="UniProtKB-KW"/>
</dbReference>
<feature type="region of interest" description="Disordered" evidence="22">
    <location>
        <begin position="1"/>
        <end position="28"/>
    </location>
</feature>
<protein>
    <recommendedName>
        <fullName evidence="17">Probable peptidoglycan glycosyltransferase FtsW</fullName>
        <ecNumber evidence="19">2.4.99.28</ecNumber>
    </recommendedName>
    <alternativeName>
        <fullName evidence="18">Cell division protein FtsW</fullName>
    </alternativeName>
    <alternativeName>
        <fullName evidence="15">Cell wall polymerase</fullName>
    </alternativeName>
    <alternativeName>
        <fullName evidence="14">Peptidoglycan polymerase</fullName>
    </alternativeName>
</protein>
<keyword evidence="5" id="KW-0328">Glycosyltransferase</keyword>
<dbReference type="PANTHER" id="PTHR30474:SF2">
    <property type="entry name" value="PEPTIDOGLYCAN GLYCOSYLTRANSFERASE FTSW-RELATED"/>
    <property type="match status" value="1"/>
</dbReference>
<dbReference type="Proteomes" id="UP000464507">
    <property type="component" value="Chromosome"/>
</dbReference>
<evidence type="ECO:0000256" key="1">
    <source>
        <dbReference type="ARBA" id="ARBA00004651"/>
    </source>
</evidence>
<feature type="transmembrane region" description="Helical" evidence="23">
    <location>
        <begin position="182"/>
        <end position="214"/>
    </location>
</feature>
<dbReference type="GO" id="GO:0071555">
    <property type="term" value="P:cell wall organization"/>
    <property type="evidence" value="ECO:0007669"/>
    <property type="project" value="UniProtKB-KW"/>
</dbReference>
<keyword evidence="8" id="KW-0133">Cell shape</keyword>
<feature type="transmembrane region" description="Helical" evidence="23">
    <location>
        <begin position="349"/>
        <end position="375"/>
    </location>
</feature>
<evidence type="ECO:0000256" key="12">
    <source>
        <dbReference type="ARBA" id="ARBA00023306"/>
    </source>
</evidence>
<reference evidence="24 25" key="1">
    <citation type="submission" date="2016-09" db="EMBL/GenBank/DDBJ databases">
        <title>Complete genome sequence of microbes from the polar regions.</title>
        <authorList>
            <person name="Liao L."/>
            <person name="Chen B."/>
        </authorList>
    </citation>
    <scope>NUCLEOTIDE SEQUENCE [LARGE SCALE GENOMIC DNA]</scope>
    <source>
        <strain evidence="24 25">ZS314</strain>
    </source>
</reference>
<dbReference type="InterPro" id="IPR013437">
    <property type="entry name" value="FtsW"/>
</dbReference>
<keyword evidence="25" id="KW-1185">Reference proteome</keyword>
<evidence type="ECO:0000256" key="11">
    <source>
        <dbReference type="ARBA" id="ARBA00023136"/>
    </source>
</evidence>
<evidence type="ECO:0000256" key="23">
    <source>
        <dbReference type="SAM" id="Phobius"/>
    </source>
</evidence>
<dbReference type="NCBIfam" id="TIGR02614">
    <property type="entry name" value="ftsW"/>
    <property type="match status" value="1"/>
</dbReference>
<comment type="catalytic activity">
    <reaction evidence="20">
        <text>[GlcNAc-(1-&gt;4)-Mur2Ac(oyl-L-Ala-gamma-D-Glu-L-Lys-D-Ala-D-Ala)](n)-di-trans,octa-cis-undecaprenyl diphosphate + beta-D-GlcNAc-(1-&gt;4)-Mur2Ac(oyl-L-Ala-gamma-D-Glu-L-Lys-D-Ala-D-Ala)-di-trans,octa-cis-undecaprenyl diphosphate = [GlcNAc-(1-&gt;4)-Mur2Ac(oyl-L-Ala-gamma-D-Glu-L-Lys-D-Ala-D-Ala)](n+1)-di-trans,octa-cis-undecaprenyl diphosphate + di-trans,octa-cis-undecaprenyl diphosphate + H(+)</text>
        <dbReference type="Rhea" id="RHEA:23708"/>
        <dbReference type="Rhea" id="RHEA-COMP:9602"/>
        <dbReference type="Rhea" id="RHEA-COMP:9603"/>
        <dbReference type="ChEBI" id="CHEBI:15378"/>
        <dbReference type="ChEBI" id="CHEBI:58405"/>
        <dbReference type="ChEBI" id="CHEBI:60033"/>
        <dbReference type="ChEBI" id="CHEBI:78435"/>
        <dbReference type="EC" id="2.4.99.28"/>
    </reaction>
</comment>
<evidence type="ECO:0000256" key="15">
    <source>
        <dbReference type="ARBA" id="ARBA00033270"/>
    </source>
</evidence>
<evidence type="ECO:0000256" key="6">
    <source>
        <dbReference type="ARBA" id="ARBA00022679"/>
    </source>
</evidence>
<feature type="transmembrane region" description="Helical" evidence="23">
    <location>
        <begin position="306"/>
        <end position="337"/>
    </location>
</feature>
<keyword evidence="9" id="KW-0573">Peptidoglycan synthesis</keyword>
<gene>
    <name evidence="24" type="ORF">BHD05_11590</name>
</gene>
<evidence type="ECO:0000256" key="14">
    <source>
        <dbReference type="ARBA" id="ARBA00032370"/>
    </source>
</evidence>
<evidence type="ECO:0000256" key="16">
    <source>
        <dbReference type="ARBA" id="ARBA00038053"/>
    </source>
</evidence>
<evidence type="ECO:0000313" key="24">
    <source>
        <dbReference type="EMBL" id="QHO70191.1"/>
    </source>
</evidence>
<feature type="transmembrane region" description="Helical" evidence="23">
    <location>
        <begin position="265"/>
        <end position="286"/>
    </location>
</feature>
<evidence type="ECO:0000256" key="2">
    <source>
        <dbReference type="ARBA" id="ARBA00004752"/>
    </source>
</evidence>
<dbReference type="EMBL" id="CP017146">
    <property type="protein sequence ID" value="QHO70191.1"/>
    <property type="molecule type" value="Genomic_DNA"/>
</dbReference>
<comment type="function">
    <text evidence="21">Peptidoglycan polymerase that is essential for cell division.</text>
</comment>
<keyword evidence="6" id="KW-0808">Transferase</keyword>
<evidence type="ECO:0000256" key="8">
    <source>
        <dbReference type="ARBA" id="ARBA00022960"/>
    </source>
</evidence>
<dbReference type="GO" id="GO:0005886">
    <property type="term" value="C:plasma membrane"/>
    <property type="evidence" value="ECO:0007669"/>
    <property type="project" value="UniProtKB-SubCell"/>
</dbReference>
<keyword evidence="13" id="KW-0961">Cell wall biogenesis/degradation</keyword>
<dbReference type="KEGG" id="mant:BHD05_11590"/>
<keyword evidence="11 23" id="KW-0472">Membrane</keyword>
<dbReference type="Pfam" id="PF01098">
    <property type="entry name" value="FTSW_RODA_SPOVE"/>
    <property type="match status" value="1"/>
</dbReference>
<proteinExistence type="inferred from homology"/>
<feature type="transmembrane region" description="Helical" evidence="23">
    <location>
        <begin position="153"/>
        <end position="170"/>
    </location>
</feature>
<keyword evidence="10 23" id="KW-1133">Transmembrane helix</keyword>
<organism evidence="24 25">
    <name type="scientific">Marisediminicola antarctica</name>
    <dbReference type="NCBI Taxonomy" id="674079"/>
    <lineage>
        <taxon>Bacteria</taxon>
        <taxon>Bacillati</taxon>
        <taxon>Actinomycetota</taxon>
        <taxon>Actinomycetes</taxon>
        <taxon>Micrococcales</taxon>
        <taxon>Microbacteriaceae</taxon>
        <taxon>Marisediminicola</taxon>
    </lineage>
</organism>
<dbReference type="RefSeq" id="WP_161886580.1">
    <property type="nucleotide sequence ID" value="NZ_CP017146.1"/>
</dbReference>
<evidence type="ECO:0000256" key="4">
    <source>
        <dbReference type="ARBA" id="ARBA00022618"/>
    </source>
</evidence>
<evidence type="ECO:0000256" key="20">
    <source>
        <dbReference type="ARBA" id="ARBA00049902"/>
    </source>
</evidence>
<evidence type="ECO:0000256" key="7">
    <source>
        <dbReference type="ARBA" id="ARBA00022692"/>
    </source>
</evidence>
<feature type="compositionally biased region" description="Low complexity" evidence="22">
    <location>
        <begin position="12"/>
        <end position="26"/>
    </location>
</feature>
<feature type="transmembrane region" description="Helical" evidence="23">
    <location>
        <begin position="113"/>
        <end position="133"/>
    </location>
</feature>
<dbReference type="AlphaFoldDB" id="A0A7L5AM31"/>
<dbReference type="OrthoDB" id="9768187at2"/>
<evidence type="ECO:0000256" key="3">
    <source>
        <dbReference type="ARBA" id="ARBA00022475"/>
    </source>
</evidence>
<dbReference type="EC" id="2.4.99.28" evidence="19"/>
<dbReference type="GO" id="GO:0008360">
    <property type="term" value="P:regulation of cell shape"/>
    <property type="evidence" value="ECO:0007669"/>
    <property type="project" value="UniProtKB-KW"/>
</dbReference>
<dbReference type="PROSITE" id="PS00428">
    <property type="entry name" value="FTSW_RODA_SPOVE"/>
    <property type="match status" value="1"/>
</dbReference>
<feature type="transmembrane region" description="Helical" evidence="23">
    <location>
        <begin position="81"/>
        <end position="101"/>
    </location>
</feature>
<evidence type="ECO:0000256" key="17">
    <source>
        <dbReference type="ARBA" id="ARBA00041185"/>
    </source>
</evidence>
<comment type="similarity">
    <text evidence="16">Belongs to the SEDS family. FtsW subfamily.</text>
</comment>
<accession>A0A7L5AM31</accession>
<evidence type="ECO:0000256" key="13">
    <source>
        <dbReference type="ARBA" id="ARBA00023316"/>
    </source>
</evidence>
<dbReference type="GO" id="GO:0008955">
    <property type="term" value="F:peptidoglycan glycosyltransferase activity"/>
    <property type="evidence" value="ECO:0007669"/>
    <property type="project" value="UniProtKB-EC"/>
</dbReference>
<dbReference type="GO" id="GO:0051301">
    <property type="term" value="P:cell division"/>
    <property type="evidence" value="ECO:0007669"/>
    <property type="project" value="UniProtKB-KW"/>
</dbReference>
<dbReference type="InterPro" id="IPR018365">
    <property type="entry name" value="Cell_cycle_FtsW-rel_CS"/>
</dbReference>
<feature type="transmembrane region" description="Helical" evidence="23">
    <location>
        <begin position="381"/>
        <end position="403"/>
    </location>
</feature>
<comment type="pathway">
    <text evidence="2">Cell wall biogenesis; peptidoglycan biosynthesis.</text>
</comment>
<evidence type="ECO:0000256" key="5">
    <source>
        <dbReference type="ARBA" id="ARBA00022676"/>
    </source>
</evidence>
<evidence type="ECO:0000256" key="22">
    <source>
        <dbReference type="SAM" id="MobiDB-lite"/>
    </source>
</evidence>
<evidence type="ECO:0000256" key="10">
    <source>
        <dbReference type="ARBA" id="ARBA00022989"/>
    </source>
</evidence>
<evidence type="ECO:0000256" key="18">
    <source>
        <dbReference type="ARBA" id="ARBA00041418"/>
    </source>
</evidence>
<feature type="transmembrane region" description="Helical" evidence="23">
    <location>
        <begin position="48"/>
        <end position="69"/>
    </location>
</feature>
<dbReference type="GO" id="GO:0015648">
    <property type="term" value="F:lipid-linked peptidoglycan transporter activity"/>
    <property type="evidence" value="ECO:0007669"/>
    <property type="project" value="TreeGrafter"/>
</dbReference>
<keyword evidence="3" id="KW-1003">Cell membrane</keyword>
<comment type="subcellular location">
    <subcellularLocation>
        <location evidence="1">Cell membrane</location>
        <topology evidence="1">Multi-pass membrane protein</topology>
    </subcellularLocation>
</comment>
<evidence type="ECO:0000256" key="21">
    <source>
        <dbReference type="ARBA" id="ARBA00049966"/>
    </source>
</evidence>
<name>A0A7L5AM31_9MICO</name>
<evidence type="ECO:0000256" key="9">
    <source>
        <dbReference type="ARBA" id="ARBA00022984"/>
    </source>
</evidence>
<dbReference type="InterPro" id="IPR001182">
    <property type="entry name" value="FtsW/RodA"/>
</dbReference>
<evidence type="ECO:0000256" key="19">
    <source>
        <dbReference type="ARBA" id="ARBA00044770"/>
    </source>
</evidence>
<keyword evidence="4 24" id="KW-0132">Cell division</keyword>
<sequence length="416" mass="43383">MTTSIPRRPRQPRNNAAPANPVPTAAGGSGSAAIVAVKKLFAAETGNFFLLLGTTLFLVVFGLVMVLSSSAVTSFTESNDFFSGFARQSLFAAIGVPIMLVASRMPASFWKKWAGTAVAIGLGLQILVVATPLGVSVGGNTNWLRLGSLTLQPSEITKVALAIWLAYVLSTKADRLHRLREVAIPIAPVAGAAVGLVLFGGDLGTAMILISIVLGSMFFGGVRLRFLAIPIVLMAAIGPLVAFSSNSRSDRIAVWLDGCASSSDYAAFCWQTVHGWWALAAGGFFGVGLGNSKAKWSWLPEADNDFIFAIIGEELGLLGAVTVLALFIVMGVTFVGIIRASNDPFARIVVSAVMVWIIGQAFVNIAVVLGVLPVLGVPLPLISSGGSALVTTLFGIGIVLSFARTASPVPGSRPER</sequence>
<dbReference type="PANTHER" id="PTHR30474">
    <property type="entry name" value="CELL CYCLE PROTEIN"/>
    <property type="match status" value="1"/>
</dbReference>